<feature type="compositionally biased region" description="Basic and acidic residues" evidence="1">
    <location>
        <begin position="121"/>
        <end position="140"/>
    </location>
</feature>
<evidence type="ECO:0000313" key="3">
    <source>
        <dbReference type="Proteomes" id="UP000269793"/>
    </source>
</evidence>
<dbReference type="Proteomes" id="UP000269793">
    <property type="component" value="Chromosome VI"/>
</dbReference>
<sequence length="140" mass="15765">MSHDDSGPQCPHEASVPPFLRPPPRSDADPTWGLGTETTAEADPALQSKLAHFHDLKARGIHVNEALARNRAFHNPHISAKLVEWTGIDEYGSHHARGTRPKDVADEFVRQHGSPSALAEAQRRDIEERRRQRTRIDFTR</sequence>
<dbReference type="PANTHER" id="PTHR13464">
    <property type="entry name" value="TRANSCRIPTIONAL REGULATOR PROTEIN HCNGP"/>
    <property type="match status" value="1"/>
</dbReference>
<reference evidence="2 3" key="1">
    <citation type="submission" date="2018-10" db="EMBL/GenBank/DDBJ databases">
        <title>Complete genome sequence of Malassezia restricta CBS 7877.</title>
        <authorList>
            <person name="Morand S.C."/>
            <person name="Bertignac M."/>
            <person name="Iltis A."/>
            <person name="Kolder I."/>
            <person name="Pirovano W."/>
            <person name="Jourdain R."/>
            <person name="Clavaud C."/>
        </authorList>
    </citation>
    <scope>NUCLEOTIDE SEQUENCE [LARGE SCALE GENOMIC DNA]</scope>
    <source>
        <strain evidence="2 3">CBS 7877</strain>
    </source>
</reference>
<feature type="region of interest" description="Disordered" evidence="1">
    <location>
        <begin position="112"/>
        <end position="140"/>
    </location>
</feature>
<keyword evidence="3" id="KW-1185">Reference proteome</keyword>
<accession>A0A3G2S850</accession>
<dbReference type="GO" id="GO:0006355">
    <property type="term" value="P:regulation of DNA-templated transcription"/>
    <property type="evidence" value="ECO:0007669"/>
    <property type="project" value="InterPro"/>
</dbReference>
<dbReference type="Pfam" id="PF07818">
    <property type="entry name" value="HCNGP"/>
    <property type="match status" value="1"/>
</dbReference>
<dbReference type="VEuPathDB" id="FungiDB:DNF11_3315"/>
<dbReference type="AlphaFoldDB" id="A0A3G2S850"/>
<organism evidence="2 3">
    <name type="scientific">Malassezia restricta (strain ATCC 96810 / NBRC 103918 / CBS 7877)</name>
    <name type="common">Seborrheic dermatitis infection agent</name>
    <dbReference type="NCBI Taxonomy" id="425264"/>
    <lineage>
        <taxon>Eukaryota</taxon>
        <taxon>Fungi</taxon>
        <taxon>Dikarya</taxon>
        <taxon>Basidiomycota</taxon>
        <taxon>Ustilaginomycotina</taxon>
        <taxon>Malasseziomycetes</taxon>
        <taxon>Malasseziales</taxon>
        <taxon>Malasseziaceae</taxon>
        <taxon>Malassezia</taxon>
    </lineage>
</organism>
<proteinExistence type="predicted"/>
<name>A0A3G2S850_MALR7</name>
<feature type="region of interest" description="Disordered" evidence="1">
    <location>
        <begin position="1"/>
        <end position="41"/>
    </location>
</feature>
<protein>
    <submittedName>
        <fullName evidence="2">SAP30-binding protein</fullName>
    </submittedName>
</protein>
<dbReference type="GO" id="GO:0005634">
    <property type="term" value="C:nucleus"/>
    <property type="evidence" value="ECO:0007669"/>
    <property type="project" value="TreeGrafter"/>
</dbReference>
<dbReference type="EMBL" id="CP033153">
    <property type="protein sequence ID" value="AYO44265.1"/>
    <property type="molecule type" value="Genomic_DNA"/>
</dbReference>
<dbReference type="PANTHER" id="PTHR13464:SF0">
    <property type="entry name" value="SAP30-BINDING PROTEIN"/>
    <property type="match status" value="1"/>
</dbReference>
<gene>
    <name evidence="2" type="primary">Sap30bp</name>
    <name evidence="2" type="ORF">DNF11_3315</name>
</gene>
<evidence type="ECO:0000313" key="2">
    <source>
        <dbReference type="EMBL" id="AYO44265.1"/>
    </source>
</evidence>
<dbReference type="OrthoDB" id="1714508at2759"/>
<evidence type="ECO:0000256" key="1">
    <source>
        <dbReference type="SAM" id="MobiDB-lite"/>
    </source>
</evidence>
<dbReference type="InterPro" id="IPR012479">
    <property type="entry name" value="SAP30BP"/>
</dbReference>